<proteinExistence type="predicted"/>
<dbReference type="Proteomes" id="UP000325315">
    <property type="component" value="Unassembled WGS sequence"/>
</dbReference>
<sequence length="70" mass="8160">MFAMTLSMEFDIEIVKFNFEAMNHRICCRGRLRDVYCSSNYLSSSFEITSVASTSNPNQVCKENPKFYEQ</sequence>
<organism evidence="1 2">
    <name type="scientific">Gossypium australe</name>
    <dbReference type="NCBI Taxonomy" id="47621"/>
    <lineage>
        <taxon>Eukaryota</taxon>
        <taxon>Viridiplantae</taxon>
        <taxon>Streptophyta</taxon>
        <taxon>Embryophyta</taxon>
        <taxon>Tracheophyta</taxon>
        <taxon>Spermatophyta</taxon>
        <taxon>Magnoliopsida</taxon>
        <taxon>eudicotyledons</taxon>
        <taxon>Gunneridae</taxon>
        <taxon>Pentapetalae</taxon>
        <taxon>rosids</taxon>
        <taxon>malvids</taxon>
        <taxon>Malvales</taxon>
        <taxon>Malvaceae</taxon>
        <taxon>Malvoideae</taxon>
        <taxon>Gossypium</taxon>
    </lineage>
</organism>
<protein>
    <submittedName>
        <fullName evidence="1">Uncharacterized protein</fullName>
    </submittedName>
</protein>
<name>A0A5B6WT32_9ROSI</name>
<evidence type="ECO:0000313" key="1">
    <source>
        <dbReference type="EMBL" id="KAA3484446.1"/>
    </source>
</evidence>
<gene>
    <name evidence="1" type="ORF">EPI10_006530</name>
</gene>
<accession>A0A5B6WT32</accession>
<evidence type="ECO:0000313" key="2">
    <source>
        <dbReference type="Proteomes" id="UP000325315"/>
    </source>
</evidence>
<reference evidence="2" key="1">
    <citation type="journal article" date="2019" name="Plant Biotechnol. J.">
        <title>Genome sequencing of the Australian wild diploid species Gossypium australe highlights disease resistance and delayed gland morphogenesis.</title>
        <authorList>
            <person name="Cai Y."/>
            <person name="Cai X."/>
            <person name="Wang Q."/>
            <person name="Wang P."/>
            <person name="Zhang Y."/>
            <person name="Cai C."/>
            <person name="Xu Y."/>
            <person name="Wang K."/>
            <person name="Zhou Z."/>
            <person name="Wang C."/>
            <person name="Geng S."/>
            <person name="Li B."/>
            <person name="Dong Q."/>
            <person name="Hou Y."/>
            <person name="Wang H."/>
            <person name="Ai P."/>
            <person name="Liu Z."/>
            <person name="Yi F."/>
            <person name="Sun M."/>
            <person name="An G."/>
            <person name="Cheng J."/>
            <person name="Zhang Y."/>
            <person name="Shi Q."/>
            <person name="Xie Y."/>
            <person name="Shi X."/>
            <person name="Chang Y."/>
            <person name="Huang F."/>
            <person name="Chen Y."/>
            <person name="Hong S."/>
            <person name="Mi L."/>
            <person name="Sun Q."/>
            <person name="Zhang L."/>
            <person name="Zhou B."/>
            <person name="Peng R."/>
            <person name="Zhang X."/>
            <person name="Liu F."/>
        </authorList>
    </citation>
    <scope>NUCLEOTIDE SEQUENCE [LARGE SCALE GENOMIC DNA]</scope>
    <source>
        <strain evidence="2">cv. PA1801</strain>
    </source>
</reference>
<comment type="caution">
    <text evidence="1">The sequence shown here is derived from an EMBL/GenBank/DDBJ whole genome shotgun (WGS) entry which is preliminary data.</text>
</comment>
<dbReference type="EMBL" id="SMMG02000002">
    <property type="protein sequence ID" value="KAA3484446.1"/>
    <property type="molecule type" value="Genomic_DNA"/>
</dbReference>
<dbReference type="AlphaFoldDB" id="A0A5B6WT32"/>
<keyword evidence="2" id="KW-1185">Reference proteome</keyword>